<feature type="region of interest" description="Disordered" evidence="1">
    <location>
        <begin position="174"/>
        <end position="255"/>
    </location>
</feature>
<protein>
    <submittedName>
        <fullName evidence="2">Uncharacterized protein</fullName>
    </submittedName>
</protein>
<feature type="compositionally biased region" description="Basic and acidic residues" evidence="1">
    <location>
        <begin position="222"/>
        <end position="246"/>
    </location>
</feature>
<feature type="compositionally biased region" description="Low complexity" evidence="1">
    <location>
        <begin position="345"/>
        <end position="355"/>
    </location>
</feature>
<feature type="compositionally biased region" description="Polar residues" evidence="1">
    <location>
        <begin position="145"/>
        <end position="154"/>
    </location>
</feature>
<feature type="compositionally biased region" description="Low complexity" evidence="1">
    <location>
        <begin position="395"/>
        <end position="410"/>
    </location>
</feature>
<keyword evidence="3" id="KW-1185">Reference proteome</keyword>
<organism evidence="2 3">
    <name type="scientific">Brassica napus</name>
    <name type="common">Rape</name>
    <dbReference type="NCBI Taxonomy" id="3708"/>
    <lineage>
        <taxon>Eukaryota</taxon>
        <taxon>Viridiplantae</taxon>
        <taxon>Streptophyta</taxon>
        <taxon>Embryophyta</taxon>
        <taxon>Tracheophyta</taxon>
        <taxon>Spermatophyta</taxon>
        <taxon>Magnoliopsida</taxon>
        <taxon>eudicotyledons</taxon>
        <taxon>Gunneridae</taxon>
        <taxon>Pentapetalae</taxon>
        <taxon>rosids</taxon>
        <taxon>malvids</taxon>
        <taxon>Brassicales</taxon>
        <taxon>Brassicaceae</taxon>
        <taxon>Brassiceae</taxon>
        <taxon>Brassica</taxon>
    </lineage>
</organism>
<comment type="caution">
    <text evidence="2">The sequence shown here is derived from an EMBL/GenBank/DDBJ whole genome shotgun (WGS) entry which is preliminary data.</text>
</comment>
<feature type="compositionally biased region" description="Polar residues" evidence="1">
    <location>
        <begin position="424"/>
        <end position="437"/>
    </location>
</feature>
<sequence>RLSRDSFNQPGFQPPVSTTSRFTTIFGKKPLLEYRLKTATPGSSHRRRSEWQPLPPTACVSGIPSHKLNEDHTTEDLQPASGVFKATRQTDLYYLNKQHSKLRRQNGKQKILCNSKRKKYCSDRRTNLKNARHYGVGRDSHKDWNTQSPRYQNQVERHRPEEKQTHWYRQQYHDCHQSNSRDSSRARTSHTSVYREVSKQGRPRSNSPTKEYNQAKNISNQRAERGGSRDESSNSKEAPRHSDRGIPLRSTQVDLPREAVEEAIGEIRDVMIQYTSCADPTESAARKERFRQAEEQGQVEETAVQMVKASLATQPTQTEGTEAQSSPARIPALLRLGPTTSPPEDQNQQDAQQQAKATTRRKPGRPPGSRKSQSSPNTLAGANSRKRKFSFIGMTTETESSHLTQSSSSLPPQPQNPVDHLRCNDSSTQGLQNDGMNNKGLQILPSDDFYSCIVFNITQLKNILLSCFNPHEPDNIAREANEELSKPQAIAESSHVYQSIPSGEHIQKDVASELVFGTQSLSSAFPPRQTDGGFEALSKNFKQCEIWNGPQGNNNQEDQIVNTIEGSAYTIPRKPLDPIGRPFNPFGPIERPIPRLPSSSELAYLGFACVVFNITKLKKILFSWFNLYEPDNIAREANEELNKPQATTESNHVYQSIPCGEQIQSLSSTFPPQQTDGGFEALSKNFKQCEIWYGPQGNNSQEDQIVNTIEGSAYIIPRKPFDPIGRPFNPFGPIERPIPRLPSSSELADLGFV</sequence>
<proteinExistence type="predicted"/>
<evidence type="ECO:0000313" key="3">
    <source>
        <dbReference type="Proteomes" id="UP000824890"/>
    </source>
</evidence>
<feature type="region of interest" description="Disordered" evidence="1">
    <location>
        <begin position="1"/>
        <end position="20"/>
    </location>
</feature>
<dbReference type="EMBL" id="JAGKQM010000008">
    <property type="protein sequence ID" value="KAH0914389.1"/>
    <property type="molecule type" value="Genomic_DNA"/>
</dbReference>
<evidence type="ECO:0000313" key="2">
    <source>
        <dbReference type="EMBL" id="KAH0914389.1"/>
    </source>
</evidence>
<dbReference type="Proteomes" id="UP000824890">
    <property type="component" value="Unassembled WGS sequence"/>
</dbReference>
<accession>A0ABQ8CBB9</accession>
<gene>
    <name evidence="2" type="ORF">HID58_028835</name>
</gene>
<feature type="region of interest" description="Disordered" evidence="1">
    <location>
        <begin position="116"/>
        <end position="162"/>
    </location>
</feature>
<feature type="non-terminal residue" evidence="2">
    <location>
        <position position="1"/>
    </location>
</feature>
<feature type="region of interest" description="Disordered" evidence="1">
    <location>
        <begin position="313"/>
        <end position="437"/>
    </location>
</feature>
<reference evidence="2 3" key="1">
    <citation type="submission" date="2021-05" db="EMBL/GenBank/DDBJ databases">
        <title>Genome Assembly of Synthetic Allotetraploid Brassica napus Reveals Homoeologous Exchanges between Subgenomes.</title>
        <authorList>
            <person name="Davis J.T."/>
        </authorList>
    </citation>
    <scope>NUCLEOTIDE SEQUENCE [LARGE SCALE GENOMIC DNA]</scope>
    <source>
        <strain evidence="3">cv. Da-Ae</strain>
        <tissue evidence="2">Seedling</tissue>
    </source>
</reference>
<feature type="compositionally biased region" description="Polar residues" evidence="1">
    <location>
        <begin position="313"/>
        <end position="327"/>
    </location>
</feature>
<name>A0ABQ8CBB9_BRANA</name>
<evidence type="ECO:0000256" key="1">
    <source>
        <dbReference type="SAM" id="MobiDB-lite"/>
    </source>
</evidence>
<feature type="compositionally biased region" description="Polar residues" evidence="1">
    <location>
        <begin position="203"/>
        <end position="221"/>
    </location>
</feature>